<dbReference type="Proteomes" id="UP000515312">
    <property type="component" value="Chromosome"/>
</dbReference>
<dbReference type="InterPro" id="IPR005653">
    <property type="entry name" value="OstA-like_N"/>
</dbReference>
<keyword evidence="1" id="KW-0732">Signal</keyword>
<dbReference type="GO" id="GO:0009279">
    <property type="term" value="C:cell outer membrane"/>
    <property type="evidence" value="ECO:0007669"/>
    <property type="project" value="TreeGrafter"/>
</dbReference>
<evidence type="ECO:0000256" key="2">
    <source>
        <dbReference type="SAM" id="MobiDB-lite"/>
    </source>
</evidence>
<dbReference type="GO" id="GO:0017089">
    <property type="term" value="F:glycolipid transfer activity"/>
    <property type="evidence" value="ECO:0007669"/>
    <property type="project" value="TreeGrafter"/>
</dbReference>
<keyword evidence="5" id="KW-1185">Reference proteome</keyword>
<evidence type="ECO:0000256" key="1">
    <source>
        <dbReference type="ARBA" id="ARBA00022729"/>
    </source>
</evidence>
<feature type="compositionally biased region" description="Polar residues" evidence="2">
    <location>
        <begin position="128"/>
        <end position="139"/>
    </location>
</feature>
<evidence type="ECO:0000259" key="3">
    <source>
        <dbReference type="Pfam" id="PF03968"/>
    </source>
</evidence>
<accession>A0A7G8BP21</accession>
<reference evidence="4 5" key="1">
    <citation type="submission" date="2020-08" db="EMBL/GenBank/DDBJ databases">
        <title>Edaphobacter telluris sp. nov. and Acidobacterium dinghuensis sp. nov., two acidobacteria isolated from forest soil.</title>
        <authorList>
            <person name="Fu J."/>
            <person name="Qiu L."/>
        </authorList>
    </citation>
    <scope>NUCLEOTIDE SEQUENCE [LARGE SCALE GENOMIC DNA]</scope>
    <source>
        <strain evidence="4">4Y35</strain>
    </source>
</reference>
<sequence length="791" mass="84434">MRITIKRLRWLIVGLACLLIAVLGSFLIYARYRIRHFGKDLPGKLGINIQQTANGFTYSQSEKGHTIFTIHASKLVQFKGNGHAVLHDVAITLFGPPGTNREDHVYGSDFDYDQNNGIASAQGEVQIDLQSPQKPASEQGSEDQVEKRTIHVKASGLVFNQKTGIATTNQPLEFQLPKAAGKAVGATFDSKQGVLVLDKQVELTTSSNGEPASVRASHAQMLRDSRQVFLLNAETEFRNERSTADQAVVYFREDGSAERIDAKGNVHTVLDDGTQTSSQTANVLLDAKSQPTQAVMGGGVNFISKNDTQSMHGSSEEGTITFGADAALRHAQFRDAVSFVDQQFNLDNDPHGSATRQVQASKLDIDFTAGPDKKAIAQKVLAKGNAVGTLRAIPSKGPEQNTTISADQLLATLSNGRAIQQLDGAGHTKVVDQAQDGSISASSGDVLRMTFVPQHQAVLPLKSRTAPTLQAAQIDTAVQEGNVSLTQTPAKDAKTQSPLRATARRAEYHAADQVLHLTGSPRINNGAIDLTAQLVDYHRDTGDAAAKGDVKATYLRESNQQNAQSGSMFGGEGPVHIVASEADLQHASDDSIFRGKVRMWQGANAVSAPVIELSRTQQKLQAHGDSDSRDHAVDTTIASAIGSKHQQGVIRVKSSTLVYSDKERRGDFNGDVVAVAPDGTIRSDHAQFFLQPVTQQKAQGPAGSSSQIEKIIAEGKVALTQPGRKGEGEKLVYSAATGNYVLTGTPANPPHISDVARGTTTGAALIFDDQDDSVEVSGGQSAAVTKTRVPR</sequence>
<dbReference type="InterPro" id="IPR010664">
    <property type="entry name" value="LipoPS_assembly_LptC-rel"/>
</dbReference>
<evidence type="ECO:0000313" key="5">
    <source>
        <dbReference type="Proteomes" id="UP000515312"/>
    </source>
</evidence>
<dbReference type="EMBL" id="CP060394">
    <property type="protein sequence ID" value="QNI34291.1"/>
    <property type="molecule type" value="Genomic_DNA"/>
</dbReference>
<name>A0A7G8BP21_9BACT</name>
<dbReference type="GO" id="GO:0015920">
    <property type="term" value="P:lipopolysaccharide transport"/>
    <property type="evidence" value="ECO:0007669"/>
    <property type="project" value="TreeGrafter"/>
</dbReference>
<dbReference type="Gene3D" id="2.60.450.10">
    <property type="entry name" value="Lipopolysaccharide (LPS) transport protein A like domain"/>
    <property type="match status" value="3"/>
</dbReference>
<dbReference type="Pfam" id="PF06835">
    <property type="entry name" value="LptC"/>
    <property type="match status" value="1"/>
</dbReference>
<dbReference type="GO" id="GO:0030288">
    <property type="term" value="C:outer membrane-bounded periplasmic space"/>
    <property type="evidence" value="ECO:0007669"/>
    <property type="project" value="TreeGrafter"/>
</dbReference>
<organism evidence="4 5">
    <name type="scientific">Alloacidobacterium dinghuense</name>
    <dbReference type="NCBI Taxonomy" id="2763107"/>
    <lineage>
        <taxon>Bacteria</taxon>
        <taxon>Pseudomonadati</taxon>
        <taxon>Acidobacteriota</taxon>
        <taxon>Terriglobia</taxon>
        <taxon>Terriglobales</taxon>
        <taxon>Acidobacteriaceae</taxon>
        <taxon>Alloacidobacterium</taxon>
    </lineage>
</organism>
<feature type="domain" description="Organic solvent tolerance-like N-terminal" evidence="3">
    <location>
        <begin position="652"/>
        <end position="745"/>
    </location>
</feature>
<dbReference type="PANTHER" id="PTHR36504">
    <property type="entry name" value="LIPOPOLYSACCHARIDE EXPORT SYSTEM PROTEIN LPTA"/>
    <property type="match status" value="1"/>
</dbReference>
<protein>
    <submittedName>
        <fullName evidence="4">LPS export ABC transporter periplasmic protein LptC</fullName>
    </submittedName>
</protein>
<dbReference type="RefSeq" id="WP_186746349.1">
    <property type="nucleotide sequence ID" value="NZ_CP060394.1"/>
</dbReference>
<dbReference type="Pfam" id="PF03968">
    <property type="entry name" value="LptD_N"/>
    <property type="match status" value="1"/>
</dbReference>
<dbReference type="InterPro" id="IPR052037">
    <property type="entry name" value="LPS_export_LptA"/>
</dbReference>
<proteinExistence type="predicted"/>
<gene>
    <name evidence="4" type="primary">lptC</name>
    <name evidence="4" type="ORF">H7849_10580</name>
</gene>
<dbReference type="AlphaFoldDB" id="A0A7G8BP21"/>
<evidence type="ECO:0000313" key="4">
    <source>
        <dbReference type="EMBL" id="QNI34291.1"/>
    </source>
</evidence>
<feature type="region of interest" description="Disordered" evidence="2">
    <location>
        <begin position="128"/>
        <end position="147"/>
    </location>
</feature>
<dbReference type="KEGG" id="adin:H7849_10580"/>
<dbReference type="PANTHER" id="PTHR36504:SF1">
    <property type="entry name" value="LIPOPOLYSACCHARIDE EXPORT SYSTEM PROTEIN LPTA"/>
    <property type="match status" value="1"/>
</dbReference>